<dbReference type="InterPro" id="IPR047296">
    <property type="entry name" value="GIY-YIG_UvrC_Cho"/>
</dbReference>
<dbReference type="PROSITE" id="PS50151">
    <property type="entry name" value="UVR"/>
    <property type="match status" value="1"/>
</dbReference>
<dbReference type="Pfam" id="PF02151">
    <property type="entry name" value="UVR"/>
    <property type="match status" value="1"/>
</dbReference>
<evidence type="ECO:0000313" key="10">
    <source>
        <dbReference type="EMBL" id="QBP17995.1"/>
    </source>
</evidence>
<dbReference type="Proteomes" id="UP000294321">
    <property type="component" value="Chromosome"/>
</dbReference>
<dbReference type="EMBL" id="CP034726">
    <property type="protein sequence ID" value="QBP17995.1"/>
    <property type="molecule type" value="Genomic_DNA"/>
</dbReference>
<evidence type="ECO:0000313" key="11">
    <source>
        <dbReference type="Proteomes" id="UP000294321"/>
    </source>
</evidence>
<dbReference type="Pfam" id="PF08459">
    <property type="entry name" value="UvrC_RNaseH_dom"/>
    <property type="match status" value="1"/>
</dbReference>
<dbReference type="InterPro" id="IPR001162">
    <property type="entry name" value="UvrC_RNase_H_dom"/>
</dbReference>
<dbReference type="CDD" id="cd10434">
    <property type="entry name" value="GIY-YIG_UvrC_Cho"/>
    <property type="match status" value="1"/>
</dbReference>
<keyword evidence="6" id="KW-0742">SOS response</keyword>
<dbReference type="GO" id="GO:0009381">
    <property type="term" value="F:excinuclease ABC activity"/>
    <property type="evidence" value="ECO:0007669"/>
    <property type="project" value="UniProtKB-UniRule"/>
</dbReference>
<feature type="domain" description="UvrC family homology region profile" evidence="9">
    <location>
        <begin position="250"/>
        <end position="468"/>
    </location>
</feature>
<dbReference type="GO" id="GO:0009380">
    <property type="term" value="C:excinuclease repair complex"/>
    <property type="evidence" value="ECO:0007669"/>
    <property type="project" value="InterPro"/>
</dbReference>
<evidence type="ECO:0000259" key="7">
    <source>
        <dbReference type="PROSITE" id="PS50151"/>
    </source>
</evidence>
<evidence type="ECO:0000256" key="2">
    <source>
        <dbReference type="ARBA" id="ARBA00022763"/>
    </source>
</evidence>
<evidence type="ECO:0000256" key="1">
    <source>
        <dbReference type="ARBA" id="ARBA00022490"/>
    </source>
</evidence>
<dbReference type="GO" id="GO:0005737">
    <property type="term" value="C:cytoplasm"/>
    <property type="evidence" value="ECO:0007669"/>
    <property type="project" value="UniProtKB-SubCell"/>
</dbReference>
<dbReference type="InterPro" id="IPR004791">
    <property type="entry name" value="UvrC"/>
</dbReference>
<sequence>MAVPLVEHKLKLLLDKPGCYEMKNSHDKIIYVGKSKDLKHRVRSYFKARHYGKWGKLVSEIRDFNVFYCANDKEAFLQEITLIQKYRPYFNIQLKQGRETYPYIAITKQRDPHMKMTRDPKPKKEWVFGPYPNETAAHKTLDFLQKLYPLRRCHGRTNGRPCLYYHMGECLGACFKTIPKSVYARQIKRIKTFLSGDLTPAKHILIKKMKDAAHDLRFEDAAKYRDLYRFIKITVEPQKIISNDYTTQDIFAYYAKNSWMCISVFYIRQARLMKRIKRFFPIIQSPKDTMLSYIVQFYRVSHNITPQTILVPKDIPKHILRDALHTEVKTPQRGQKRGLLLMAQKNAKIYLRDRFRLLELNNRKTKGAAEELAKAMHIPYPKRIEAFDIADIQGFDNTAADVVFVDGRPNKDLYRKYKLHTKHADENAGMHEVIRRRYTRLLKEHKSMPGLILMDGGKIQVNAALDVLHNELNLNIPVAGMVKDNKHRTNHLIQRIHGVFYRVPLNYRSEGFYLITRVQDEIHRFVIGYHRNVHSRHEIHSELTEIHGVGPRTRNKLFRHFGTLSKIQKAPIKSICDLGIPHKTAVNIKLSFVHTNTEKKRHPYIKG</sequence>
<evidence type="ECO:0000259" key="9">
    <source>
        <dbReference type="PROSITE" id="PS50165"/>
    </source>
</evidence>
<comment type="subcellular location">
    <subcellularLocation>
        <location evidence="6">Cytoplasm</location>
    </subcellularLocation>
</comment>
<keyword evidence="11" id="KW-1185">Reference proteome</keyword>
<dbReference type="SUPFAM" id="SSF82771">
    <property type="entry name" value="GIY-YIG endonuclease"/>
    <property type="match status" value="1"/>
</dbReference>
<dbReference type="GO" id="GO:0003677">
    <property type="term" value="F:DNA binding"/>
    <property type="evidence" value="ECO:0007669"/>
    <property type="project" value="UniProtKB-UniRule"/>
</dbReference>
<dbReference type="GO" id="GO:0009432">
    <property type="term" value="P:SOS response"/>
    <property type="evidence" value="ECO:0007669"/>
    <property type="project" value="UniProtKB-UniRule"/>
</dbReference>
<dbReference type="PANTHER" id="PTHR30562">
    <property type="entry name" value="UVRC/OXIDOREDUCTASE"/>
    <property type="match status" value="1"/>
</dbReference>
<dbReference type="InterPro" id="IPR036876">
    <property type="entry name" value="UVR_dom_sf"/>
</dbReference>
<proteinExistence type="inferred from homology"/>
<feature type="domain" description="GIY-YIG" evidence="8">
    <location>
        <begin position="15"/>
        <end position="92"/>
    </location>
</feature>
<dbReference type="KEGG" id="lji:ELX58_02265"/>
<evidence type="ECO:0000256" key="3">
    <source>
        <dbReference type="ARBA" id="ARBA00022769"/>
    </source>
</evidence>
<dbReference type="InterPro" id="IPR050066">
    <property type="entry name" value="UvrABC_protein_C"/>
</dbReference>
<dbReference type="InterPro" id="IPR038476">
    <property type="entry name" value="UvrC_RNase_H_dom_sf"/>
</dbReference>
<dbReference type="RefSeq" id="WP_133441552.1">
    <property type="nucleotide sequence ID" value="NZ_CP034726.1"/>
</dbReference>
<dbReference type="SUPFAM" id="SSF46600">
    <property type="entry name" value="C-terminal UvrC-binding domain of UvrB"/>
    <property type="match status" value="1"/>
</dbReference>
<dbReference type="InterPro" id="IPR035901">
    <property type="entry name" value="GIY-YIG_endonuc_sf"/>
</dbReference>
<dbReference type="FunFam" id="3.40.1440.10:FF:000001">
    <property type="entry name" value="UvrABC system protein C"/>
    <property type="match status" value="1"/>
</dbReference>
<dbReference type="GO" id="GO:0006289">
    <property type="term" value="P:nucleotide-excision repair"/>
    <property type="evidence" value="ECO:0007669"/>
    <property type="project" value="UniProtKB-UniRule"/>
</dbReference>
<evidence type="ECO:0000256" key="5">
    <source>
        <dbReference type="ARBA" id="ARBA00023204"/>
    </source>
</evidence>
<dbReference type="Gene3D" id="4.10.860.10">
    <property type="entry name" value="UVR domain"/>
    <property type="match status" value="1"/>
</dbReference>
<keyword evidence="1 6" id="KW-0963">Cytoplasm</keyword>
<dbReference type="Gene3D" id="3.30.420.340">
    <property type="entry name" value="UvrC, RNAse H endonuclease domain"/>
    <property type="match status" value="1"/>
</dbReference>
<evidence type="ECO:0000259" key="8">
    <source>
        <dbReference type="PROSITE" id="PS50164"/>
    </source>
</evidence>
<reference evidence="11" key="1">
    <citation type="submission" date="2018-12" db="EMBL/GenBank/DDBJ databases">
        <title>A new species of lactobacillus.</title>
        <authorList>
            <person name="Jian Y."/>
            <person name="Xin L."/>
            <person name="Hong Z.J."/>
            <person name="Ming L.Z."/>
            <person name="Hong X.Z."/>
        </authorList>
    </citation>
    <scope>NUCLEOTIDE SEQUENCE [LARGE SCALE GENOMIC DNA]</scope>
    <source>
        <strain evidence="11">HSLZ-75</strain>
    </source>
</reference>
<dbReference type="SMART" id="SM00465">
    <property type="entry name" value="GIYc"/>
    <property type="match status" value="1"/>
</dbReference>
<feature type="domain" description="UVR" evidence="7">
    <location>
        <begin position="205"/>
        <end position="234"/>
    </location>
</feature>
<keyword evidence="3 6" id="KW-0228">DNA excision</keyword>
<protein>
    <recommendedName>
        <fullName evidence="6">UvrABC system protein C</fullName>
        <shortName evidence="6">Protein UvrC</shortName>
    </recommendedName>
    <alternativeName>
        <fullName evidence="6">Excinuclease ABC subunit C</fullName>
    </alternativeName>
</protein>
<dbReference type="InterPro" id="IPR010994">
    <property type="entry name" value="RuvA_2-like"/>
</dbReference>
<dbReference type="Pfam" id="PF14520">
    <property type="entry name" value="HHH_5"/>
    <property type="match status" value="1"/>
</dbReference>
<comment type="subunit">
    <text evidence="6">Interacts with UvrB in an incision complex.</text>
</comment>
<organism evidence="10 11">
    <name type="scientific">Acetilactobacillus jinshanensis</name>
    <dbReference type="NCBI Taxonomy" id="1720083"/>
    <lineage>
        <taxon>Bacteria</taxon>
        <taxon>Bacillati</taxon>
        <taxon>Bacillota</taxon>
        <taxon>Bacilli</taxon>
        <taxon>Lactobacillales</taxon>
        <taxon>Lactobacillaceae</taxon>
        <taxon>Acetilactobacillus</taxon>
    </lineage>
</organism>
<gene>
    <name evidence="6 10" type="primary">uvrC</name>
    <name evidence="10" type="ORF">ELX58_02265</name>
</gene>
<evidence type="ECO:0000256" key="6">
    <source>
        <dbReference type="HAMAP-Rule" id="MF_00203"/>
    </source>
</evidence>
<dbReference type="Pfam" id="PF22920">
    <property type="entry name" value="UvrC_RNaseH"/>
    <property type="match status" value="1"/>
</dbReference>
<evidence type="ECO:0000256" key="4">
    <source>
        <dbReference type="ARBA" id="ARBA00022881"/>
    </source>
</evidence>
<dbReference type="InterPro" id="IPR001943">
    <property type="entry name" value="UVR_dom"/>
</dbReference>
<dbReference type="Pfam" id="PF01541">
    <property type="entry name" value="GIY-YIG"/>
    <property type="match status" value="1"/>
</dbReference>
<comment type="similarity">
    <text evidence="6">Belongs to the UvrC family.</text>
</comment>
<dbReference type="NCBIfam" id="TIGR00194">
    <property type="entry name" value="uvrC"/>
    <property type="match status" value="1"/>
</dbReference>
<keyword evidence="4 6" id="KW-0267">Excision nuclease</keyword>
<dbReference type="InterPro" id="IPR000305">
    <property type="entry name" value="GIY-YIG_endonuc"/>
</dbReference>
<dbReference type="PROSITE" id="PS50164">
    <property type="entry name" value="GIY_YIG"/>
    <property type="match status" value="1"/>
</dbReference>
<dbReference type="OrthoDB" id="9804933at2"/>
<accession>A0A4P6ZJS6</accession>
<name>A0A4P6ZJS6_9LACO</name>
<dbReference type="PANTHER" id="PTHR30562:SF1">
    <property type="entry name" value="UVRABC SYSTEM PROTEIN C"/>
    <property type="match status" value="1"/>
</dbReference>
<dbReference type="Gene3D" id="3.40.1440.10">
    <property type="entry name" value="GIY-YIG endonuclease"/>
    <property type="match status" value="1"/>
</dbReference>
<comment type="function">
    <text evidence="6">The UvrABC repair system catalyzes the recognition and processing of DNA lesions. UvrC both incises the 5' and 3' sides of the lesion. The N-terminal half is responsible for the 3' incision and the C-terminal half is responsible for the 5' incision.</text>
</comment>
<dbReference type="AlphaFoldDB" id="A0A4P6ZJS6"/>
<dbReference type="PROSITE" id="PS50165">
    <property type="entry name" value="UVRC"/>
    <property type="match status" value="1"/>
</dbReference>
<dbReference type="HAMAP" id="MF_00203">
    <property type="entry name" value="UvrC"/>
    <property type="match status" value="1"/>
</dbReference>
<dbReference type="Gene3D" id="1.10.150.20">
    <property type="entry name" value="5' to 3' exonuclease, C-terminal subdomain"/>
    <property type="match status" value="1"/>
</dbReference>
<dbReference type="SUPFAM" id="SSF47781">
    <property type="entry name" value="RuvA domain 2-like"/>
    <property type="match status" value="1"/>
</dbReference>
<keyword evidence="5 6" id="KW-0234">DNA repair</keyword>
<keyword evidence="2 6" id="KW-0227">DNA damage</keyword>